<dbReference type="InterPro" id="IPR036691">
    <property type="entry name" value="Endo/exonu/phosph_ase_sf"/>
</dbReference>
<sequence>MTTESHTPSKSIIPSNVVVANTPTQLKCPKEGDESPMHLSGSPPVRRRPINISRQIEKQLLSTDFQIVADVFTWVDLKAPSNVQLNELPDKLARSHNSEKPGPSHKKAGEKFHSFILGKIKQNGWSACLESELTSLQMAIEGPKKERVGPVGKWKKIKEKYDEFMKALKDVEEENGVKEDASLEEQLHSANHTISHLDGELSRAIFSLLNTNTLHAVEQCKLLFISSLNLPNKEWEAFHKAVAGLDKQDESPTHLRVLSFNMWMLTLSKLKKCTNPTHPARYFLQQLLQRFHIIALQEVHSSKTDTTKTELLELFTDLLGDNFKNTGLSGVHSKWRYGQLFLYDSTKVECQSAPKEFKLTKFTHPPLQRMFKRKCEAEGEECKWIHCVNVHISPSERVKDGTNSVVASVKTEISSLLSQAAKFHCSRNDLLIMGDLNMEYVNLNELRELLKNKNFTLLNDLETKTTPSGRLYDGFITNSNSQLVHSSGKVRGVCMPYKPPAVGILKPLIDGMFGPTKDKSDLSDHFPVYCIVDTADIELKSEKECPKGKRS</sequence>
<protein>
    <recommendedName>
        <fullName evidence="3">Endonuclease/exonuclease/phosphatase domain-containing protein</fullName>
    </recommendedName>
</protein>
<dbReference type="SUPFAM" id="SSF56219">
    <property type="entry name" value="DNase I-like"/>
    <property type="match status" value="1"/>
</dbReference>
<dbReference type="AlphaFoldDB" id="A0A7S1KQ92"/>
<name>A0A7S1KQ92_9EUKA</name>
<dbReference type="Gene3D" id="3.60.10.10">
    <property type="entry name" value="Endonuclease/exonuclease/phosphatase"/>
    <property type="match status" value="1"/>
</dbReference>
<organism evidence="2">
    <name type="scientific">Percolomonas cosmopolitus</name>
    <dbReference type="NCBI Taxonomy" id="63605"/>
    <lineage>
        <taxon>Eukaryota</taxon>
        <taxon>Discoba</taxon>
        <taxon>Heterolobosea</taxon>
        <taxon>Tetramitia</taxon>
        <taxon>Eutetramitia</taxon>
        <taxon>Percolomonadidae</taxon>
        <taxon>Percolomonas</taxon>
    </lineage>
</organism>
<gene>
    <name evidence="2" type="ORF">PCOS0759_LOCUS2917</name>
</gene>
<proteinExistence type="predicted"/>
<dbReference type="EMBL" id="HBGD01003534">
    <property type="protein sequence ID" value="CAD9079677.1"/>
    <property type="molecule type" value="Transcribed_RNA"/>
</dbReference>
<accession>A0A7S1KQ92</accession>
<feature type="region of interest" description="Disordered" evidence="1">
    <location>
        <begin position="26"/>
        <end position="47"/>
    </location>
</feature>
<evidence type="ECO:0000256" key="1">
    <source>
        <dbReference type="SAM" id="MobiDB-lite"/>
    </source>
</evidence>
<evidence type="ECO:0000313" key="2">
    <source>
        <dbReference type="EMBL" id="CAD9079677.1"/>
    </source>
</evidence>
<reference evidence="2" key="1">
    <citation type="submission" date="2021-01" db="EMBL/GenBank/DDBJ databases">
        <authorList>
            <person name="Corre E."/>
            <person name="Pelletier E."/>
            <person name="Niang G."/>
            <person name="Scheremetjew M."/>
            <person name="Finn R."/>
            <person name="Kale V."/>
            <person name="Holt S."/>
            <person name="Cochrane G."/>
            <person name="Meng A."/>
            <person name="Brown T."/>
            <person name="Cohen L."/>
        </authorList>
    </citation>
    <scope>NUCLEOTIDE SEQUENCE</scope>
    <source>
        <strain evidence="2">WS</strain>
    </source>
</reference>
<evidence type="ECO:0008006" key="3">
    <source>
        <dbReference type="Google" id="ProtNLM"/>
    </source>
</evidence>